<dbReference type="Proteomes" id="UP001472978">
    <property type="component" value="Unassembled WGS sequence"/>
</dbReference>
<keyword evidence="4" id="KW-1185">Reference proteome</keyword>
<dbReference type="InterPro" id="IPR055706">
    <property type="entry name" value="Slg1/2_DUF7282"/>
</dbReference>
<comment type="caution">
    <text evidence="3">The sequence shown here is derived from an EMBL/GenBank/DDBJ whole genome shotgun (WGS) entry which is preliminary data.</text>
</comment>
<feature type="domain" description="DUF7282" evidence="2">
    <location>
        <begin position="25"/>
        <end position="134"/>
    </location>
</feature>
<gene>
    <name evidence="3" type="ORF">ABE957_01680</name>
</gene>
<proteinExistence type="predicted"/>
<accession>A0ABV1N0Y0</accession>
<evidence type="ECO:0000259" key="2">
    <source>
        <dbReference type="Pfam" id="PF23951"/>
    </source>
</evidence>
<evidence type="ECO:0000313" key="3">
    <source>
        <dbReference type="EMBL" id="MEQ6887388.1"/>
    </source>
</evidence>
<protein>
    <recommendedName>
        <fullName evidence="2">DUF7282 domain-containing protein</fullName>
    </recommendedName>
</protein>
<reference evidence="3 4" key="1">
    <citation type="submission" date="2024-05" db="EMBL/GenBank/DDBJ databases">
        <title>Halomonas sp. CS7 16S ribosomal RNA gene Genome sequencing and assembly.</title>
        <authorList>
            <person name="Yook S."/>
        </authorList>
    </citation>
    <scope>NUCLEOTIDE SEQUENCE [LARGE SCALE GENOMIC DNA]</scope>
    <source>
        <strain evidence="3 4">CS7</strain>
    </source>
</reference>
<evidence type="ECO:0000313" key="4">
    <source>
        <dbReference type="Proteomes" id="UP001472978"/>
    </source>
</evidence>
<keyword evidence="1" id="KW-0732">Signal</keyword>
<evidence type="ECO:0000256" key="1">
    <source>
        <dbReference type="SAM" id="SignalP"/>
    </source>
</evidence>
<name>A0ABV1N0Y0_9GAMM</name>
<sequence length="135" mass="13758">MMIRHSLTAMTLTFGLVASALAAPSLEVAEQAPGRTVMVAGVSVAEDGFVVVHESDGEGKIVAPASIGHVAVAAGDHAAVEVPLAREVAAGERLYVMLHRDTGTPGEYAFGPGAVKVDPPLVVDGKPVVRPVAVQ</sequence>
<organism evidence="3 4">
    <name type="scientific">Halomonas pelophila</name>
    <dbReference type="NCBI Taxonomy" id="3151122"/>
    <lineage>
        <taxon>Bacteria</taxon>
        <taxon>Pseudomonadati</taxon>
        <taxon>Pseudomonadota</taxon>
        <taxon>Gammaproteobacteria</taxon>
        <taxon>Oceanospirillales</taxon>
        <taxon>Halomonadaceae</taxon>
        <taxon>Halomonas</taxon>
    </lineage>
</organism>
<dbReference type="RefSeq" id="WP_349756925.1">
    <property type="nucleotide sequence ID" value="NZ_JBEGCI010000001.1"/>
</dbReference>
<feature type="chain" id="PRO_5046671099" description="DUF7282 domain-containing protein" evidence="1">
    <location>
        <begin position="23"/>
        <end position="135"/>
    </location>
</feature>
<dbReference type="Pfam" id="PF23951">
    <property type="entry name" value="DUF7282"/>
    <property type="match status" value="1"/>
</dbReference>
<feature type="signal peptide" evidence="1">
    <location>
        <begin position="1"/>
        <end position="22"/>
    </location>
</feature>
<dbReference type="EMBL" id="JBEGCI010000001">
    <property type="protein sequence ID" value="MEQ6887388.1"/>
    <property type="molecule type" value="Genomic_DNA"/>
</dbReference>